<dbReference type="SUPFAM" id="SSF55781">
    <property type="entry name" value="GAF domain-like"/>
    <property type="match status" value="1"/>
</dbReference>
<dbReference type="Pfam" id="PF02743">
    <property type="entry name" value="dCache_1"/>
    <property type="match status" value="1"/>
</dbReference>
<dbReference type="InterPro" id="IPR000700">
    <property type="entry name" value="PAS-assoc_C"/>
</dbReference>
<evidence type="ECO:0000256" key="11">
    <source>
        <dbReference type="ARBA" id="ARBA00023136"/>
    </source>
</evidence>
<dbReference type="InterPro" id="IPR003607">
    <property type="entry name" value="HD/PDEase_dom"/>
</dbReference>
<dbReference type="AlphaFoldDB" id="A0A096BI84"/>
<evidence type="ECO:0000256" key="5">
    <source>
        <dbReference type="ARBA" id="ARBA00022692"/>
    </source>
</evidence>
<dbReference type="SMART" id="SM00471">
    <property type="entry name" value="HDc"/>
    <property type="match status" value="1"/>
</dbReference>
<evidence type="ECO:0000259" key="14">
    <source>
        <dbReference type="PROSITE" id="PS50112"/>
    </source>
</evidence>
<dbReference type="Gene3D" id="1.10.3210.10">
    <property type="entry name" value="Hypothetical protein af1432"/>
    <property type="match status" value="1"/>
</dbReference>
<dbReference type="SUPFAM" id="SSF103190">
    <property type="entry name" value="Sensory domain-like"/>
    <property type="match status" value="1"/>
</dbReference>
<evidence type="ECO:0000256" key="7">
    <source>
        <dbReference type="ARBA" id="ARBA00022777"/>
    </source>
</evidence>
<dbReference type="Gene3D" id="6.10.340.10">
    <property type="match status" value="1"/>
</dbReference>
<name>A0A096BI84_9FIRM</name>
<feature type="domain" description="PAS" evidence="14">
    <location>
        <begin position="400"/>
        <end position="451"/>
    </location>
</feature>
<accession>A0A096BI84</accession>
<evidence type="ECO:0000313" key="20">
    <source>
        <dbReference type="Proteomes" id="UP000029622"/>
    </source>
</evidence>
<evidence type="ECO:0000256" key="2">
    <source>
        <dbReference type="ARBA" id="ARBA00022475"/>
    </source>
</evidence>
<keyword evidence="10" id="KW-0902">Two-component regulatory system</keyword>
<evidence type="ECO:0000256" key="6">
    <source>
        <dbReference type="ARBA" id="ARBA00022741"/>
    </source>
</evidence>
<keyword evidence="12" id="KW-0175">Coiled coil</keyword>
<keyword evidence="3" id="KW-0597">Phosphoprotein</keyword>
<dbReference type="PROSITE" id="PS50112">
    <property type="entry name" value="PAS"/>
    <property type="match status" value="1"/>
</dbReference>
<evidence type="ECO:0000259" key="17">
    <source>
        <dbReference type="PROSITE" id="PS51831"/>
    </source>
</evidence>
<dbReference type="InterPro" id="IPR033479">
    <property type="entry name" value="dCache_1"/>
</dbReference>
<dbReference type="InterPro" id="IPR035965">
    <property type="entry name" value="PAS-like_dom_sf"/>
</dbReference>
<dbReference type="SMART" id="SM00304">
    <property type="entry name" value="HAMP"/>
    <property type="match status" value="1"/>
</dbReference>
<dbReference type="NCBIfam" id="TIGR00229">
    <property type="entry name" value="sensory_box"/>
    <property type="match status" value="1"/>
</dbReference>
<dbReference type="InterPro" id="IPR000014">
    <property type="entry name" value="PAS"/>
</dbReference>
<comment type="subcellular location">
    <subcellularLocation>
        <location evidence="1">Cell membrane</location>
        <topology evidence="1">Multi-pass membrane protein</topology>
    </subcellularLocation>
</comment>
<feature type="domain" description="HAMP" evidence="16">
    <location>
        <begin position="308"/>
        <end position="360"/>
    </location>
</feature>
<dbReference type="PROSITE" id="PS50113">
    <property type="entry name" value="PAC"/>
    <property type="match status" value="1"/>
</dbReference>
<keyword evidence="6" id="KW-0547">Nucleotide-binding</keyword>
<dbReference type="EMBL" id="AZTB01000011">
    <property type="protein sequence ID" value="KGG80915.1"/>
    <property type="molecule type" value="Genomic_DNA"/>
</dbReference>
<dbReference type="Pfam" id="PF13185">
    <property type="entry name" value="GAF_2"/>
    <property type="match status" value="1"/>
</dbReference>
<keyword evidence="9 13" id="KW-1133">Transmembrane helix</keyword>
<dbReference type="SMART" id="SM00091">
    <property type="entry name" value="PAS"/>
    <property type="match status" value="1"/>
</dbReference>
<keyword evidence="5 13" id="KW-0812">Transmembrane</keyword>
<keyword evidence="11 13" id="KW-0472">Membrane</keyword>
<evidence type="ECO:0000259" key="15">
    <source>
        <dbReference type="PROSITE" id="PS50113"/>
    </source>
</evidence>
<organism evidence="19 20">
    <name type="scientific">Caloranaerobacter azorensis H53214</name>
    <dbReference type="NCBI Taxonomy" id="1156417"/>
    <lineage>
        <taxon>Bacteria</taxon>
        <taxon>Bacillati</taxon>
        <taxon>Bacillota</taxon>
        <taxon>Tissierellia</taxon>
        <taxon>Tissierellales</taxon>
        <taxon>Thermohalobacteraceae</taxon>
        <taxon>Caloranaerobacter</taxon>
    </lineage>
</organism>
<dbReference type="CDD" id="cd18773">
    <property type="entry name" value="PDC1_HK_sensor"/>
    <property type="match status" value="1"/>
</dbReference>
<dbReference type="PROSITE" id="PS51831">
    <property type="entry name" value="HD"/>
    <property type="match status" value="1"/>
</dbReference>
<dbReference type="InterPro" id="IPR029151">
    <property type="entry name" value="Sensor-like_sf"/>
</dbReference>
<feature type="domain" description="PAC" evidence="15">
    <location>
        <begin position="480"/>
        <end position="531"/>
    </location>
</feature>
<evidence type="ECO:0000259" key="18">
    <source>
        <dbReference type="PROSITE" id="PS51832"/>
    </source>
</evidence>
<dbReference type="Gene3D" id="3.30.450.20">
    <property type="entry name" value="PAS domain"/>
    <property type="match status" value="3"/>
</dbReference>
<dbReference type="GO" id="GO:0016301">
    <property type="term" value="F:kinase activity"/>
    <property type="evidence" value="ECO:0007669"/>
    <property type="project" value="UniProtKB-KW"/>
</dbReference>
<dbReference type="PROSITE" id="PS50885">
    <property type="entry name" value="HAMP"/>
    <property type="match status" value="1"/>
</dbReference>
<dbReference type="CDD" id="cd00130">
    <property type="entry name" value="PAS"/>
    <property type="match status" value="1"/>
</dbReference>
<gene>
    <name evidence="19" type="ORF">Y919_03555</name>
</gene>
<dbReference type="SUPFAM" id="SSF55785">
    <property type="entry name" value="PYP-like sensor domain (PAS domain)"/>
    <property type="match status" value="1"/>
</dbReference>
<dbReference type="GO" id="GO:0005524">
    <property type="term" value="F:ATP binding"/>
    <property type="evidence" value="ECO:0007669"/>
    <property type="project" value="UniProtKB-KW"/>
</dbReference>
<keyword evidence="8" id="KW-0067">ATP-binding</keyword>
<feature type="transmembrane region" description="Helical" evidence="13">
    <location>
        <begin position="287"/>
        <end position="308"/>
    </location>
</feature>
<dbReference type="SUPFAM" id="SSF109604">
    <property type="entry name" value="HD-domain/PDEase-like"/>
    <property type="match status" value="1"/>
</dbReference>
<keyword evidence="4" id="KW-0808">Transferase</keyword>
<dbReference type="InterPro" id="IPR003660">
    <property type="entry name" value="HAMP_dom"/>
</dbReference>
<dbReference type="InterPro" id="IPR029016">
    <property type="entry name" value="GAF-like_dom_sf"/>
</dbReference>
<proteinExistence type="predicted"/>
<dbReference type="InterPro" id="IPR037522">
    <property type="entry name" value="HD_GYP_dom"/>
</dbReference>
<dbReference type="Pfam" id="PF13487">
    <property type="entry name" value="HD_5"/>
    <property type="match status" value="1"/>
</dbReference>
<dbReference type="PANTHER" id="PTHR43155:SF2">
    <property type="entry name" value="CYCLIC DI-GMP PHOSPHODIESTERASE PA4108"/>
    <property type="match status" value="1"/>
</dbReference>
<keyword evidence="2" id="KW-1003">Cell membrane</keyword>
<feature type="domain" description="HD" evidence="17">
    <location>
        <begin position="717"/>
        <end position="839"/>
    </location>
</feature>
<feature type="coiled-coil region" evidence="12">
    <location>
        <begin position="345"/>
        <end position="379"/>
    </location>
</feature>
<dbReference type="SMART" id="SM00065">
    <property type="entry name" value="GAF"/>
    <property type="match status" value="1"/>
</dbReference>
<evidence type="ECO:0000256" key="9">
    <source>
        <dbReference type="ARBA" id="ARBA00022989"/>
    </source>
</evidence>
<feature type="domain" description="HD-GYP" evidence="18">
    <location>
        <begin position="695"/>
        <end position="890"/>
    </location>
</feature>
<dbReference type="Pfam" id="PF13426">
    <property type="entry name" value="PAS_9"/>
    <property type="match status" value="1"/>
</dbReference>
<dbReference type="NCBIfam" id="TIGR00277">
    <property type="entry name" value="HDIG"/>
    <property type="match status" value="1"/>
</dbReference>
<evidence type="ECO:0000256" key="3">
    <source>
        <dbReference type="ARBA" id="ARBA00022553"/>
    </source>
</evidence>
<comment type="caution">
    <text evidence="19">The sequence shown here is derived from an EMBL/GenBank/DDBJ whole genome shotgun (WGS) entry which is preliminary data.</text>
</comment>
<dbReference type="Proteomes" id="UP000029622">
    <property type="component" value="Unassembled WGS sequence"/>
</dbReference>
<evidence type="ECO:0000256" key="10">
    <source>
        <dbReference type="ARBA" id="ARBA00023012"/>
    </source>
</evidence>
<keyword evidence="7" id="KW-0418">Kinase</keyword>
<evidence type="ECO:0000259" key="16">
    <source>
        <dbReference type="PROSITE" id="PS50885"/>
    </source>
</evidence>
<dbReference type="InterPro" id="IPR006675">
    <property type="entry name" value="HDIG_dom"/>
</dbReference>
<evidence type="ECO:0000256" key="4">
    <source>
        <dbReference type="ARBA" id="ARBA00022679"/>
    </source>
</evidence>
<reference evidence="19 20" key="1">
    <citation type="submission" date="2013-12" db="EMBL/GenBank/DDBJ databases">
        <title>Draft genome sequence of Caloranaerobacter sp. H53214.</title>
        <authorList>
            <person name="Jiang L.J."/>
            <person name="Shao Z.Z."/>
            <person name="Long M.N."/>
        </authorList>
    </citation>
    <scope>NUCLEOTIDE SEQUENCE [LARGE SCALE GENOMIC DNA]</scope>
    <source>
        <strain evidence="19 20">H53214</strain>
    </source>
</reference>
<dbReference type="PROSITE" id="PS51832">
    <property type="entry name" value="HD_GYP"/>
    <property type="match status" value="1"/>
</dbReference>
<evidence type="ECO:0000313" key="19">
    <source>
        <dbReference type="EMBL" id="KGG80915.1"/>
    </source>
</evidence>
<dbReference type="InterPro" id="IPR006674">
    <property type="entry name" value="HD_domain"/>
</dbReference>
<evidence type="ECO:0008006" key="21">
    <source>
        <dbReference type="Google" id="ProtNLM"/>
    </source>
</evidence>
<dbReference type="CDD" id="cd00077">
    <property type="entry name" value="HDc"/>
    <property type="match status" value="1"/>
</dbReference>
<dbReference type="SUPFAM" id="SSF158472">
    <property type="entry name" value="HAMP domain-like"/>
    <property type="match status" value="1"/>
</dbReference>
<dbReference type="PANTHER" id="PTHR43155">
    <property type="entry name" value="CYCLIC DI-GMP PHOSPHODIESTERASE PA4108-RELATED"/>
    <property type="match status" value="1"/>
</dbReference>
<dbReference type="STRING" id="1156417.Y919_03555"/>
<dbReference type="Pfam" id="PF00672">
    <property type="entry name" value="HAMP"/>
    <property type="match status" value="1"/>
</dbReference>
<sequence length="894" mass="103144">MILDSFKRKLIITLVILAIIPIITLRMAIDFTVKEQIINQAISIEKQFIDNKADEINRWFSDKEQILETVVNNYLVHKEEKESEVDFEKVNYYLTNLAEKTNFFSDIYIIVKDMTKNNFVLLDDEIDVRLKPLYYKVLKTGNTLWSQPYKDLKTGKTILTVFMPVKDETGKIEEIIGADVFVNSIEDILGNLENKLVSGGFNIIITTLEGKKLDFFYENKDIINNFNKELKDVNLIELINENNKEISIRDKEYFIIKSIIPKVRLKLICLIDKSVFQKSIIEIINKYVIVTIVFTLIFVILLASFLSAQFSKPLEELKKGAIELYKGNYNYRIPMYRNDEFGQLAKAFNRTIEELDKSYKRLNEQTKMLIENNKQLQGMNVELEASYEQLQYMALELNDSEEKYKLLVENMNDLVCVVDPNYKIIFVNDQVKYMLKYDKEEVVGKDVRNFLSKIWYFDSKNGKSDDLNNNFEKLLKSDYDSIQVVLISKNGKEVIGEVSTRRIFDNEKLISVYVVLRDITERKKLYSQIIRKNEELSTINKISKNLNSTMDLDKLLKMVVDDIVDLMKIPLCTIRLLTDDNKLKLMAYSGELTDIIWFDDIPVDDDILGKAVIEGKTIIINKFTEENISKYNEKIVKSGKVNCANTIPLIAREKILGVLAVTTKQEINESQIAILTSVANQVAMIIENINLYNGLKESYLRTIKTLAAAVEAKDKYTEGHSYRVSKYSYLIAKHMGLSEKVCEEVEIGGILHDIGKIGIRDSILTKPGKLTDEEFNEIKRHPTIGNRILQNVGFSNIVMNVIKYHHKRYDLKGYPEESKLKELPLEACIVGVADALDAMASNRSYRRAMSIEEAIKEIIKNKGTQFHPKVVDSLVDIYNKNPKIIIEISKSYCD</sequence>
<evidence type="ECO:0000256" key="8">
    <source>
        <dbReference type="ARBA" id="ARBA00022840"/>
    </source>
</evidence>
<protein>
    <recommendedName>
        <fullName evidence="21">Histidine kinase</fullName>
    </recommendedName>
</protein>
<dbReference type="InterPro" id="IPR003018">
    <property type="entry name" value="GAF"/>
</dbReference>
<dbReference type="GO" id="GO:0000160">
    <property type="term" value="P:phosphorelay signal transduction system"/>
    <property type="evidence" value="ECO:0007669"/>
    <property type="project" value="UniProtKB-KW"/>
</dbReference>
<dbReference type="CDD" id="cd06225">
    <property type="entry name" value="HAMP"/>
    <property type="match status" value="1"/>
</dbReference>
<evidence type="ECO:0000256" key="13">
    <source>
        <dbReference type="SAM" id="Phobius"/>
    </source>
</evidence>
<dbReference type="Gene3D" id="3.30.450.40">
    <property type="match status" value="1"/>
</dbReference>
<evidence type="ECO:0000256" key="1">
    <source>
        <dbReference type="ARBA" id="ARBA00004651"/>
    </source>
</evidence>
<evidence type="ECO:0000256" key="12">
    <source>
        <dbReference type="SAM" id="Coils"/>
    </source>
</evidence>
<dbReference type="GO" id="GO:0005886">
    <property type="term" value="C:plasma membrane"/>
    <property type="evidence" value="ECO:0007669"/>
    <property type="project" value="UniProtKB-SubCell"/>
</dbReference>